<dbReference type="EMBL" id="FOLG01000007">
    <property type="protein sequence ID" value="SFC66224.1"/>
    <property type="molecule type" value="Genomic_DNA"/>
</dbReference>
<feature type="coiled-coil region" evidence="1">
    <location>
        <begin position="71"/>
        <end position="101"/>
    </location>
</feature>
<dbReference type="RefSeq" id="WP_093361146.1">
    <property type="nucleotide sequence ID" value="NZ_FOLG01000007.1"/>
</dbReference>
<accession>A0A1I1KZL7</accession>
<proteinExistence type="predicted"/>
<sequence>MSRRRKRSRRAGRGASSTIALLLLLSGLVRLAEGVGPAVARGIVNADWARAEAEAAIPQVCDSDSDIRRTLQILKDRSAELDAREAELAQRTQTLRVAEEEIHLNLAALQKAEASLQATLALADGAAESDIDRLASVYQNMKPKEAAAVFEQMDATFAAGFLARMKPVAAAAILSGLSSEKAYAASVVLAGRNANVPTQ</sequence>
<dbReference type="STRING" id="441112.SAMN04488094_107155"/>
<dbReference type="OrthoDB" id="9791432at2"/>
<reference evidence="2 3" key="1">
    <citation type="submission" date="2016-10" db="EMBL/GenBank/DDBJ databases">
        <authorList>
            <person name="de Groot N.N."/>
        </authorList>
    </citation>
    <scope>NUCLEOTIDE SEQUENCE [LARGE SCALE GENOMIC DNA]</scope>
    <source>
        <strain evidence="2 3">DSM 19548</strain>
    </source>
</reference>
<dbReference type="Proteomes" id="UP000198728">
    <property type="component" value="Unassembled WGS sequence"/>
</dbReference>
<keyword evidence="3" id="KW-1185">Reference proteome</keyword>
<evidence type="ECO:0000313" key="2">
    <source>
        <dbReference type="EMBL" id="SFC66224.1"/>
    </source>
</evidence>
<name>A0A1I1KZL7_9RHOB</name>
<dbReference type="SUPFAM" id="SSF158791">
    <property type="entry name" value="MgtE N-terminal domain-like"/>
    <property type="match status" value="1"/>
</dbReference>
<protein>
    <recommendedName>
        <fullName evidence="4">Flagellar motility protein MotE, a chaperone for MotC folding</fullName>
    </recommendedName>
</protein>
<organism evidence="2 3">
    <name type="scientific">Tropicimonas isoalkanivorans</name>
    <dbReference type="NCBI Taxonomy" id="441112"/>
    <lineage>
        <taxon>Bacteria</taxon>
        <taxon>Pseudomonadati</taxon>
        <taxon>Pseudomonadota</taxon>
        <taxon>Alphaproteobacteria</taxon>
        <taxon>Rhodobacterales</taxon>
        <taxon>Roseobacteraceae</taxon>
        <taxon>Tropicimonas</taxon>
    </lineage>
</organism>
<evidence type="ECO:0000313" key="3">
    <source>
        <dbReference type="Proteomes" id="UP000198728"/>
    </source>
</evidence>
<evidence type="ECO:0000256" key="1">
    <source>
        <dbReference type="SAM" id="Coils"/>
    </source>
</evidence>
<evidence type="ECO:0008006" key="4">
    <source>
        <dbReference type="Google" id="ProtNLM"/>
    </source>
</evidence>
<dbReference type="AlphaFoldDB" id="A0A1I1KZL7"/>
<keyword evidence="1" id="KW-0175">Coiled coil</keyword>
<gene>
    <name evidence="2" type="ORF">SAMN04488094_107155</name>
</gene>